<keyword evidence="4" id="KW-1185">Reference proteome</keyword>
<dbReference type="GO" id="GO:0000444">
    <property type="term" value="C:MIS12/MIND type complex"/>
    <property type="evidence" value="ECO:0007669"/>
    <property type="project" value="TreeGrafter"/>
</dbReference>
<evidence type="ECO:0000313" key="2">
    <source>
        <dbReference type="EMBL" id="CCE83319.1"/>
    </source>
</evidence>
<sequence length="230" mass="26659">MSTNHEYEKIQLTKDDIKYLYGQIYSNITSKLDLHLPTSNNDPLKTRVATLLEEFLLDTFEMARSSVIIDGHDSSSMDNSQPISELLSFKPREMIEPFDFELNRSLRSVLQRFEEETVEVSSLRREMPHNAKLLYQNIISNTDKEVSEVLASIDQDVEKSQEELSALDKDVPSQEAMNQLVEDYQTSIIRLSSLKKSIPEQKAELDKLNEALKFLEHAYNRQMEQEKLLL</sequence>
<reference evidence="4" key="2">
    <citation type="journal article" date="2012" name="G3 (Bethesda)">
        <title>Pichia sorbitophila, an interspecies yeast hybrid reveals early steps of genome resolution following polyploidization.</title>
        <authorList>
            <person name="Leh Louis V."/>
            <person name="Despons L."/>
            <person name="Friedrich A."/>
            <person name="Martin T."/>
            <person name="Durrens P."/>
            <person name="Casaregola S."/>
            <person name="Neuveglise C."/>
            <person name="Fairhead C."/>
            <person name="Marck C."/>
            <person name="Cruz J.A."/>
            <person name="Straub M.L."/>
            <person name="Kugler V."/>
            <person name="Sacerdot C."/>
            <person name="Uzunov Z."/>
            <person name="Thierry A."/>
            <person name="Weiss S."/>
            <person name="Bleykasten C."/>
            <person name="De Montigny J."/>
            <person name="Jacques N."/>
            <person name="Jung P."/>
            <person name="Lemaire M."/>
            <person name="Mallet S."/>
            <person name="Morel G."/>
            <person name="Richard G.F."/>
            <person name="Sarkar A."/>
            <person name="Savel G."/>
            <person name="Schacherer J."/>
            <person name="Seret M.L."/>
            <person name="Talla E."/>
            <person name="Samson G."/>
            <person name="Jubin C."/>
            <person name="Poulain J."/>
            <person name="Vacherie B."/>
            <person name="Barbe V."/>
            <person name="Pelletier E."/>
            <person name="Sherman D.J."/>
            <person name="Westhof E."/>
            <person name="Weissenbach J."/>
            <person name="Baret P.V."/>
            <person name="Wincker P."/>
            <person name="Gaillardin C."/>
            <person name="Dujon B."/>
            <person name="Souciet J.L."/>
        </authorList>
    </citation>
    <scope>NUCLEOTIDE SEQUENCE [LARGE SCALE GENOMIC DNA]</scope>
    <source>
        <strain evidence="4">ATCC MYA-4447 / BCRC 22081 / CBS 7064 / NBRC 10061 / NRRL Y-12695</strain>
    </source>
</reference>
<evidence type="ECO:0000256" key="1">
    <source>
        <dbReference type="SAM" id="Coils"/>
    </source>
</evidence>
<accession>G8Y9T6</accession>
<dbReference type="OrthoDB" id="2135762at2759"/>
<dbReference type="EMBL" id="FO082049">
    <property type="protein sequence ID" value="CCE83319.1"/>
    <property type="molecule type" value="Genomic_DNA"/>
</dbReference>
<feature type="coiled-coil region" evidence="1">
    <location>
        <begin position="150"/>
        <end position="225"/>
    </location>
</feature>
<evidence type="ECO:0000313" key="3">
    <source>
        <dbReference type="EMBL" id="CCE84350.1"/>
    </source>
</evidence>
<reference evidence="2" key="1">
    <citation type="submission" date="2011-10" db="EMBL/GenBank/DDBJ databases">
        <authorList>
            <person name="Genoscope - CEA"/>
        </authorList>
    </citation>
    <scope>NUCLEOTIDE SEQUENCE</scope>
</reference>
<dbReference type="InParanoid" id="G8Y9T6"/>
<dbReference type="Proteomes" id="UP000005222">
    <property type="component" value="Chromosome L"/>
</dbReference>
<dbReference type="eggNOG" id="ENOG502SA1D">
    <property type="taxonomic scope" value="Eukaryota"/>
</dbReference>
<keyword evidence="1" id="KW-0175">Coiled coil</keyword>
<dbReference type="Pfam" id="PF08641">
    <property type="entry name" value="Mis14"/>
    <property type="match status" value="1"/>
</dbReference>
<dbReference type="InterPro" id="IPR013950">
    <property type="entry name" value="Mis14/Nsl1"/>
</dbReference>
<dbReference type="Proteomes" id="UP000005222">
    <property type="component" value="Chromosome K"/>
</dbReference>
<gene>
    <name evidence="2" type="primary">Piso0_003894</name>
    <name evidence="2" type="ORF">GNLVRS01_PISO0K04916g</name>
    <name evidence="3" type="ORF">GNLVRS01_PISO0L04917g</name>
</gene>
<dbReference type="PANTHER" id="PTHR31749:SF3">
    <property type="entry name" value="KINETOCHORE-ASSOCIATED PROTEIN NSL1 HOMOLOG"/>
    <property type="match status" value="1"/>
</dbReference>
<dbReference type="GO" id="GO:0000070">
    <property type="term" value="P:mitotic sister chromatid segregation"/>
    <property type="evidence" value="ECO:0007669"/>
    <property type="project" value="InterPro"/>
</dbReference>
<dbReference type="PANTHER" id="PTHR31749">
    <property type="entry name" value="KINETOCHORE-ASSOCIATED PROTEIN NSL1 HOMOLOG"/>
    <property type="match status" value="1"/>
</dbReference>
<dbReference type="FunCoup" id="G8Y9T6">
    <property type="interactions" value="130"/>
</dbReference>
<protein>
    <submittedName>
        <fullName evidence="2">Piso0_003894 protein</fullName>
    </submittedName>
</protein>
<name>G8Y9T6_PICSO</name>
<proteinExistence type="predicted"/>
<dbReference type="AlphaFoldDB" id="G8Y9T6"/>
<evidence type="ECO:0000313" key="4">
    <source>
        <dbReference type="Proteomes" id="UP000005222"/>
    </source>
</evidence>
<dbReference type="HOGENOM" id="CLU_100671_0_0_1"/>
<organism evidence="2 4">
    <name type="scientific">Pichia sorbitophila (strain ATCC MYA-4447 / BCRC 22081 / CBS 7064 / NBRC 10061 / NRRL Y-12695)</name>
    <name type="common">Hybrid yeast</name>
    <dbReference type="NCBI Taxonomy" id="559304"/>
    <lineage>
        <taxon>Eukaryota</taxon>
        <taxon>Fungi</taxon>
        <taxon>Dikarya</taxon>
        <taxon>Ascomycota</taxon>
        <taxon>Saccharomycotina</taxon>
        <taxon>Pichiomycetes</taxon>
        <taxon>Debaryomycetaceae</taxon>
        <taxon>Millerozyma</taxon>
    </lineage>
</organism>
<dbReference type="EMBL" id="FO082048">
    <property type="protein sequence ID" value="CCE84350.1"/>
    <property type="molecule type" value="Genomic_DNA"/>
</dbReference>
<dbReference type="STRING" id="559304.G8Y9T6"/>